<gene>
    <name evidence="4" type="ORF">IV203_023593</name>
</gene>
<dbReference type="AlphaFoldDB" id="A0A9K3KEH7"/>
<feature type="transmembrane region" description="Helical" evidence="2">
    <location>
        <begin position="323"/>
        <end position="344"/>
    </location>
</feature>
<feature type="compositionally biased region" description="Polar residues" evidence="1">
    <location>
        <begin position="421"/>
        <end position="432"/>
    </location>
</feature>
<name>A0A9K3KEH7_9STRA</name>
<evidence type="ECO:0008006" key="6">
    <source>
        <dbReference type="Google" id="ProtNLM"/>
    </source>
</evidence>
<keyword evidence="3" id="KW-0732">Signal</keyword>
<feature type="region of interest" description="Disordered" evidence="1">
    <location>
        <begin position="390"/>
        <end position="432"/>
    </location>
</feature>
<reference evidence="4" key="2">
    <citation type="submission" date="2021-04" db="EMBL/GenBank/DDBJ databases">
        <authorList>
            <person name="Podell S."/>
        </authorList>
    </citation>
    <scope>NUCLEOTIDE SEQUENCE</scope>
    <source>
        <strain evidence="4">Hildebrandi</strain>
    </source>
</reference>
<evidence type="ECO:0000256" key="1">
    <source>
        <dbReference type="SAM" id="MobiDB-lite"/>
    </source>
</evidence>
<proteinExistence type="predicted"/>
<evidence type="ECO:0000313" key="5">
    <source>
        <dbReference type="Proteomes" id="UP000693970"/>
    </source>
</evidence>
<evidence type="ECO:0000313" key="4">
    <source>
        <dbReference type="EMBL" id="KAG7341640.1"/>
    </source>
</evidence>
<dbReference type="Proteomes" id="UP000693970">
    <property type="component" value="Unassembled WGS sequence"/>
</dbReference>
<keyword evidence="2" id="KW-0472">Membrane</keyword>
<dbReference type="EMBL" id="JAGRRH010000026">
    <property type="protein sequence ID" value="KAG7341640.1"/>
    <property type="molecule type" value="Genomic_DNA"/>
</dbReference>
<feature type="region of interest" description="Disordered" evidence="1">
    <location>
        <begin position="33"/>
        <end position="175"/>
    </location>
</feature>
<reference evidence="4" key="1">
    <citation type="journal article" date="2021" name="Sci. Rep.">
        <title>Diploid genomic architecture of Nitzschia inconspicua, an elite biomass production diatom.</title>
        <authorList>
            <person name="Oliver A."/>
            <person name="Podell S."/>
            <person name="Pinowska A."/>
            <person name="Traller J.C."/>
            <person name="Smith S.R."/>
            <person name="McClure R."/>
            <person name="Beliaev A."/>
            <person name="Bohutskyi P."/>
            <person name="Hill E.A."/>
            <person name="Rabines A."/>
            <person name="Zheng H."/>
            <person name="Allen L.Z."/>
            <person name="Kuo A."/>
            <person name="Grigoriev I.V."/>
            <person name="Allen A.E."/>
            <person name="Hazlebeck D."/>
            <person name="Allen E.E."/>
        </authorList>
    </citation>
    <scope>NUCLEOTIDE SEQUENCE</scope>
    <source>
        <strain evidence="4">Hildebrandi</strain>
    </source>
</reference>
<evidence type="ECO:0000256" key="2">
    <source>
        <dbReference type="SAM" id="Phobius"/>
    </source>
</evidence>
<keyword evidence="5" id="KW-1185">Reference proteome</keyword>
<feature type="compositionally biased region" description="Pro residues" evidence="1">
    <location>
        <begin position="151"/>
        <end position="170"/>
    </location>
</feature>
<organism evidence="4 5">
    <name type="scientific">Nitzschia inconspicua</name>
    <dbReference type="NCBI Taxonomy" id="303405"/>
    <lineage>
        <taxon>Eukaryota</taxon>
        <taxon>Sar</taxon>
        <taxon>Stramenopiles</taxon>
        <taxon>Ochrophyta</taxon>
        <taxon>Bacillariophyta</taxon>
        <taxon>Bacillariophyceae</taxon>
        <taxon>Bacillariophycidae</taxon>
        <taxon>Bacillariales</taxon>
        <taxon>Bacillariaceae</taxon>
        <taxon>Nitzschia</taxon>
    </lineage>
</organism>
<protein>
    <recommendedName>
        <fullName evidence="6">Transmembrane protein</fullName>
    </recommendedName>
</protein>
<comment type="caution">
    <text evidence="4">The sequence shown here is derived from an EMBL/GenBank/DDBJ whole genome shotgun (WGS) entry which is preliminary data.</text>
</comment>
<evidence type="ECO:0000256" key="3">
    <source>
        <dbReference type="SAM" id="SignalP"/>
    </source>
</evidence>
<feature type="compositionally biased region" description="Acidic residues" evidence="1">
    <location>
        <begin position="400"/>
        <end position="417"/>
    </location>
</feature>
<keyword evidence="2" id="KW-1133">Transmembrane helix</keyword>
<keyword evidence="2" id="KW-0812">Transmembrane</keyword>
<feature type="compositionally biased region" description="Basic residues" evidence="1">
    <location>
        <begin position="119"/>
        <end position="131"/>
    </location>
</feature>
<dbReference type="OrthoDB" id="54503at2759"/>
<accession>A0A9K3KEH7</accession>
<feature type="chain" id="PRO_5039944246" description="Transmembrane protein" evidence="3">
    <location>
        <begin position="22"/>
        <end position="432"/>
    </location>
</feature>
<feature type="signal peptide" evidence="3">
    <location>
        <begin position="1"/>
        <end position="21"/>
    </location>
</feature>
<sequence length="432" mass="45922">MKKNTLSLLLAVFIMCGVSIAERGHSAMAQRGLAVGPRPTNAPATSPTHKPTHEEMPTTGDDDSETGKGKGRPHPNGDDDDDSGKGKGRPTPEGDDDDSGKGEMIPDDDAFSYPLGKGKGARPPKSKKSAKSSKSGKAGKSDKTAGKPSKPSMPTPSEPSSPVAPTPTTPSPTSENSIAVRAAPFALTYAPSSNVPSTVDYAQLAEVTRLYMEEFMVTEFEATSLTNLDDFLTFMTRNEFESGQPALAEYTSTGLFNPSSIFLPTVRELNQLISEAFNSNNLPEYLKRVQSLPRSNPFSDTDEIVFSEVSSSSTRSTDTTGSFMRAGVAAAAAGVVVLAAGLAIMRSRVQGDVDEDQTISPAKKMSGDATIAGETCNMSVDTSSVAHSWKTPMGFQNNTQEDESEFEDEPLNSDDEDSSMKSRQATTLRMTS</sequence>